<evidence type="ECO:0000256" key="9">
    <source>
        <dbReference type="ARBA" id="ARBA00044952"/>
    </source>
</evidence>
<keyword evidence="8" id="KW-1035">Host cytoplasm</keyword>
<protein>
    <recommendedName>
        <fullName evidence="10">Deubiquitinase SseL</fullName>
    </recommendedName>
    <alternativeName>
        <fullName evidence="12">Deubiquitinating enzyme</fullName>
    </alternativeName>
    <alternativeName>
        <fullName evidence="11">Deubiquitinating protease</fullName>
    </alternativeName>
    <alternativeName>
        <fullName evidence="13">Salmonella secreted effector L</fullName>
    </alternativeName>
</protein>
<comment type="similarity">
    <text evidence="9">Belongs to the peptidase C79 family.</text>
</comment>
<dbReference type="GO" id="GO:0005576">
    <property type="term" value="C:extracellular region"/>
    <property type="evidence" value="ECO:0007669"/>
    <property type="project" value="UniProtKB-SubCell"/>
</dbReference>
<evidence type="ECO:0000256" key="13">
    <source>
        <dbReference type="ARBA" id="ARBA00045015"/>
    </source>
</evidence>
<dbReference type="AlphaFoldDB" id="A0A9J6PQ10"/>
<evidence type="ECO:0000256" key="8">
    <source>
        <dbReference type="ARBA" id="ARBA00023200"/>
    </source>
</evidence>
<evidence type="ECO:0000313" key="16">
    <source>
        <dbReference type="EMBL" id="MCU5777773.1"/>
    </source>
</evidence>
<keyword evidence="3" id="KW-0964">Secreted</keyword>
<dbReference type="GO" id="GO:0006508">
    <property type="term" value="P:proteolysis"/>
    <property type="evidence" value="ECO:0007669"/>
    <property type="project" value="UniProtKB-KW"/>
</dbReference>
<organism evidence="16 17">
    <name type="scientific">Winslowiella arboricola</name>
    <dbReference type="NCBI Taxonomy" id="2978220"/>
    <lineage>
        <taxon>Bacteria</taxon>
        <taxon>Pseudomonadati</taxon>
        <taxon>Pseudomonadota</taxon>
        <taxon>Gammaproteobacteria</taxon>
        <taxon>Enterobacterales</taxon>
        <taxon>Erwiniaceae</taxon>
        <taxon>Winslowiella</taxon>
    </lineage>
</organism>
<dbReference type="EMBL" id="JAODIM010000039">
    <property type="protein sequence ID" value="MCU5777773.1"/>
    <property type="molecule type" value="Genomic_DNA"/>
</dbReference>
<sequence>MSVVINSPSSWPPFNLPVAQQARQPAPVAQLDEGLKHRARNNDAFIIDYLFTLACENSPLATAAESFLFDLYTGKEGEASQPLRIQLGKDSLKLYEIVQARNEKCTDDRWEIPAKMLIMAGFETESLSNLREDIVADIRQQLPQQLSNVIGHEDYPINSAIFDNNRYITSAELDSISAVLNHKQSRVTFHDAIGIPEAGADRDALTTRMAANFSHHNQPGFAVDFKPLLFREHWVLFGTFTANDGQRMSIVFDSLACLNPDEKAYLERLASDSSPLFLQANLQDNAPNACGLLVAKAMQAIADNPGEPEQALQKFIDKFRALDNSEQLRFNTHGRAELYGVLLDNLSQFDR</sequence>
<keyword evidence="7" id="KW-0843">Virulence</keyword>
<dbReference type="InterPro" id="IPR054329">
    <property type="entry name" value="ElaD/SseL-like_N"/>
</dbReference>
<evidence type="ECO:0000259" key="15">
    <source>
        <dbReference type="Pfam" id="PF22103"/>
    </source>
</evidence>
<feature type="domain" description="ElaD/SseL-like N-terminal" evidence="15">
    <location>
        <begin position="33"/>
        <end position="128"/>
    </location>
</feature>
<dbReference type="InterPro" id="IPR054328">
    <property type="entry name" value="SseL-like_C"/>
</dbReference>
<evidence type="ECO:0000256" key="7">
    <source>
        <dbReference type="ARBA" id="ARBA00023026"/>
    </source>
</evidence>
<evidence type="ECO:0000256" key="12">
    <source>
        <dbReference type="ARBA" id="ARBA00045004"/>
    </source>
</evidence>
<feature type="domain" description="SseL-like C-terminal" evidence="14">
    <location>
        <begin position="160"/>
        <end position="337"/>
    </location>
</feature>
<dbReference type="Proteomes" id="UP001064262">
    <property type="component" value="Unassembled WGS sequence"/>
</dbReference>
<evidence type="ECO:0000256" key="11">
    <source>
        <dbReference type="ARBA" id="ARBA00044996"/>
    </source>
</evidence>
<dbReference type="GO" id="GO:0030430">
    <property type="term" value="C:host cell cytoplasm"/>
    <property type="evidence" value="ECO:0007669"/>
    <property type="project" value="UniProtKB-SubCell"/>
</dbReference>
<evidence type="ECO:0000256" key="5">
    <source>
        <dbReference type="ARBA" id="ARBA00022801"/>
    </source>
</evidence>
<dbReference type="RefSeq" id="WP_267143174.1">
    <property type="nucleotide sequence ID" value="NZ_JAODIL010000075.1"/>
</dbReference>
<dbReference type="Pfam" id="PF22103">
    <property type="entry name" value="ElaD_SseL-like_N"/>
    <property type="match status" value="1"/>
</dbReference>
<reference evidence="16" key="1">
    <citation type="submission" date="2022-09" db="EMBL/GenBank/DDBJ databases">
        <title>Winslowiella arboricola sp. nov., isolated from bleeding cankers on broadleaf hosts.</title>
        <authorList>
            <person name="Brady C."/>
            <person name="Kaur S."/>
            <person name="Crampton B."/>
            <person name="Maddock D."/>
            <person name="Arnold D."/>
            <person name="Denman S."/>
        </authorList>
    </citation>
    <scope>NUCLEOTIDE SEQUENCE</scope>
    <source>
        <strain evidence="16">BAC 15a-03b</strain>
    </source>
</reference>
<dbReference type="GO" id="GO:0008234">
    <property type="term" value="F:cysteine-type peptidase activity"/>
    <property type="evidence" value="ECO:0007669"/>
    <property type="project" value="UniProtKB-KW"/>
</dbReference>
<keyword evidence="6" id="KW-0788">Thiol protease</keyword>
<gene>
    <name evidence="16" type="ORF">N5923_09740</name>
</gene>
<accession>A0A9J6PQ10</accession>
<dbReference type="Pfam" id="PF22102">
    <property type="entry name" value="ElaD-SseL-like_C"/>
    <property type="match status" value="1"/>
</dbReference>
<keyword evidence="4" id="KW-0645">Protease</keyword>
<evidence type="ECO:0000256" key="6">
    <source>
        <dbReference type="ARBA" id="ARBA00022807"/>
    </source>
</evidence>
<evidence type="ECO:0000256" key="3">
    <source>
        <dbReference type="ARBA" id="ARBA00022525"/>
    </source>
</evidence>
<evidence type="ECO:0000313" key="17">
    <source>
        <dbReference type="Proteomes" id="UP001064262"/>
    </source>
</evidence>
<comment type="caution">
    <text evidence="16">The sequence shown here is derived from an EMBL/GenBank/DDBJ whole genome shotgun (WGS) entry which is preliminary data.</text>
</comment>
<evidence type="ECO:0000256" key="2">
    <source>
        <dbReference type="ARBA" id="ARBA00004613"/>
    </source>
</evidence>
<comment type="subcellular location">
    <subcellularLocation>
        <location evidence="1">Host cytoplasm</location>
    </subcellularLocation>
    <subcellularLocation>
        <location evidence="2">Secreted</location>
    </subcellularLocation>
</comment>
<evidence type="ECO:0000259" key="14">
    <source>
        <dbReference type="Pfam" id="PF22102"/>
    </source>
</evidence>
<keyword evidence="17" id="KW-1185">Reference proteome</keyword>
<evidence type="ECO:0000256" key="1">
    <source>
        <dbReference type="ARBA" id="ARBA00004192"/>
    </source>
</evidence>
<evidence type="ECO:0000256" key="10">
    <source>
        <dbReference type="ARBA" id="ARBA00044984"/>
    </source>
</evidence>
<name>A0A9J6PQ10_9GAMM</name>
<evidence type="ECO:0000256" key="4">
    <source>
        <dbReference type="ARBA" id="ARBA00022670"/>
    </source>
</evidence>
<proteinExistence type="inferred from homology"/>
<keyword evidence="5" id="KW-0378">Hydrolase</keyword>